<evidence type="ECO:0000313" key="2">
    <source>
        <dbReference type="Proteomes" id="UP001285521"/>
    </source>
</evidence>
<reference evidence="1 2" key="1">
    <citation type="submission" date="2023-11" db="EMBL/GenBank/DDBJ databases">
        <title>Lentzea sokolovensis, sp. nov., Lentzea kristufkii, sp. nov., and Lentzea miocenensis, sp. nov., rare actinobacteria from Sokolov Coal Basin, Miocene lacustrine sediment, Czech Republic.</title>
        <authorList>
            <person name="Lara A."/>
            <person name="Kotroba L."/>
            <person name="Nouioui I."/>
            <person name="Neumann-Schaal M."/>
            <person name="Mast Y."/>
            <person name="Chronakova A."/>
        </authorList>
    </citation>
    <scope>NUCLEOTIDE SEQUENCE [LARGE SCALE GENOMIC DNA]</scope>
    <source>
        <strain evidence="1 2">BCCO 10_0856</strain>
    </source>
</reference>
<organism evidence="1 2">
    <name type="scientific">Lentzea miocenica</name>
    <dbReference type="NCBI Taxonomy" id="3095431"/>
    <lineage>
        <taxon>Bacteria</taxon>
        <taxon>Bacillati</taxon>
        <taxon>Actinomycetota</taxon>
        <taxon>Actinomycetes</taxon>
        <taxon>Pseudonocardiales</taxon>
        <taxon>Pseudonocardiaceae</taxon>
        <taxon>Lentzea</taxon>
    </lineage>
</organism>
<reference evidence="1 2" key="2">
    <citation type="submission" date="2023-11" db="EMBL/GenBank/DDBJ databases">
        <authorList>
            <person name="Lara A.C."/>
            <person name="Chronakova A."/>
        </authorList>
    </citation>
    <scope>NUCLEOTIDE SEQUENCE [LARGE SCALE GENOMIC DNA]</scope>
    <source>
        <strain evidence="1 2">BCCO 10_0856</strain>
    </source>
</reference>
<dbReference type="GO" id="GO:0016853">
    <property type="term" value="F:isomerase activity"/>
    <property type="evidence" value="ECO:0007669"/>
    <property type="project" value="UniProtKB-KW"/>
</dbReference>
<proteinExistence type="predicted"/>
<protein>
    <submittedName>
        <fullName evidence="1">Maleylpyruvate isomerase N-terminal domain-containing protein</fullName>
    </submittedName>
</protein>
<comment type="caution">
    <text evidence="1">The sequence shown here is derived from an EMBL/GenBank/DDBJ whole genome shotgun (WGS) entry which is preliminary data.</text>
</comment>
<dbReference type="SUPFAM" id="SSF109854">
    <property type="entry name" value="DinB/YfiT-like putative metalloenzymes"/>
    <property type="match status" value="1"/>
</dbReference>
<dbReference type="RefSeq" id="WP_319968779.1">
    <property type="nucleotide sequence ID" value="NZ_JAXAVW010000022.1"/>
</dbReference>
<sequence>MDWSSALDATADDCVRVLGKLPDDGFRRRAHGLEWSCRTTLDHVVEGLLGYTALLATRAESRWTSLLGALRPGLPIEHCLEGVATTAALLSRTVALTAPDVRAWHPWGVSDAAGFAAMGVIELTMHTHDIMRAHDVEWRPDPEHCAPVVERLFPDAPRHSDPVALLWCTGRGELPGVPRQEQWQWHGSVAA</sequence>
<evidence type="ECO:0000313" key="1">
    <source>
        <dbReference type="EMBL" id="MDX8033760.1"/>
    </source>
</evidence>
<accession>A0ABU4T6M1</accession>
<dbReference type="EMBL" id="JAXAVW010000022">
    <property type="protein sequence ID" value="MDX8033760.1"/>
    <property type="molecule type" value="Genomic_DNA"/>
</dbReference>
<name>A0ABU4T6M1_9PSEU</name>
<keyword evidence="2" id="KW-1185">Reference proteome</keyword>
<dbReference type="InterPro" id="IPR034660">
    <property type="entry name" value="DinB/YfiT-like"/>
</dbReference>
<dbReference type="Proteomes" id="UP001285521">
    <property type="component" value="Unassembled WGS sequence"/>
</dbReference>
<keyword evidence="1" id="KW-0413">Isomerase</keyword>
<gene>
    <name evidence="1" type="ORF">SK803_26355</name>
</gene>